<dbReference type="EMBL" id="JAIFRP010000006">
    <property type="protein sequence ID" value="KAK2587669.1"/>
    <property type="molecule type" value="Genomic_DNA"/>
</dbReference>
<reference evidence="3" key="1">
    <citation type="submission" date="2021-08" db="EMBL/GenBank/DDBJ databases">
        <authorList>
            <person name="Misof B."/>
            <person name="Oliver O."/>
            <person name="Podsiadlowski L."/>
            <person name="Donath A."/>
            <person name="Peters R."/>
            <person name="Mayer C."/>
            <person name="Rust J."/>
            <person name="Gunkel S."/>
            <person name="Lesny P."/>
            <person name="Martin S."/>
            <person name="Oeyen J.P."/>
            <person name="Petersen M."/>
            <person name="Panagiotis P."/>
            <person name="Wilbrandt J."/>
            <person name="Tanja T."/>
        </authorList>
    </citation>
    <scope>NUCLEOTIDE SEQUENCE</scope>
    <source>
        <strain evidence="3">GBR_01_08_01A</strain>
        <tissue evidence="3">Thorax + abdomen</tissue>
    </source>
</reference>
<feature type="region of interest" description="Disordered" evidence="1">
    <location>
        <begin position="105"/>
        <end position="149"/>
    </location>
</feature>
<evidence type="ECO:0000256" key="2">
    <source>
        <dbReference type="SAM" id="Phobius"/>
    </source>
</evidence>
<keyword evidence="4" id="KW-1185">Reference proteome</keyword>
<dbReference type="AlphaFoldDB" id="A0AAD9RXN9"/>
<evidence type="ECO:0000256" key="1">
    <source>
        <dbReference type="SAM" id="MobiDB-lite"/>
    </source>
</evidence>
<keyword evidence="2" id="KW-0812">Transmembrane</keyword>
<dbReference type="Proteomes" id="UP001258017">
    <property type="component" value="Unassembled WGS sequence"/>
</dbReference>
<name>A0AAD9RXN9_9HYME</name>
<protein>
    <submittedName>
        <fullName evidence="3">Uncharacterized protein</fullName>
    </submittedName>
</protein>
<comment type="caution">
    <text evidence="3">The sequence shown here is derived from an EMBL/GenBank/DDBJ whole genome shotgun (WGS) entry which is preliminary data.</text>
</comment>
<reference evidence="3" key="2">
    <citation type="journal article" date="2023" name="Commun. Biol.">
        <title>Intrasexual cuticular hydrocarbon dimorphism in a wasp sheds light on hydrocarbon biosynthesis genes in Hymenoptera.</title>
        <authorList>
            <person name="Moris V.C."/>
            <person name="Podsiadlowski L."/>
            <person name="Martin S."/>
            <person name="Oeyen J.P."/>
            <person name="Donath A."/>
            <person name="Petersen M."/>
            <person name="Wilbrandt J."/>
            <person name="Misof B."/>
            <person name="Liedtke D."/>
            <person name="Thamm M."/>
            <person name="Scheiner R."/>
            <person name="Schmitt T."/>
            <person name="Niehuis O."/>
        </authorList>
    </citation>
    <scope>NUCLEOTIDE SEQUENCE</scope>
    <source>
        <strain evidence="3">GBR_01_08_01A</strain>
    </source>
</reference>
<accession>A0AAD9RXN9</accession>
<evidence type="ECO:0000313" key="4">
    <source>
        <dbReference type="Proteomes" id="UP001258017"/>
    </source>
</evidence>
<feature type="transmembrane region" description="Helical" evidence="2">
    <location>
        <begin position="63"/>
        <end position="80"/>
    </location>
</feature>
<feature type="compositionally biased region" description="Polar residues" evidence="1">
    <location>
        <begin position="121"/>
        <end position="146"/>
    </location>
</feature>
<sequence>MCSCFPRTIAKARCSLEGSRTIVPAFLVRLSTRKVSSGYPRSKKIFFIPGTRVKISVGNMRKLLALLVIVLACVMINAQGQVPPPKSSVYGTTFDEIVVSSDLSVRRKSKENRQGKRLLSNVPSGTTGSPEKSTPVASRLVSSDGSRITPVKRARRGTVTLQSRYLDLGVAGYLLKSRKR</sequence>
<organism evidence="3 4">
    <name type="scientific">Odynerus spinipes</name>
    <dbReference type="NCBI Taxonomy" id="1348599"/>
    <lineage>
        <taxon>Eukaryota</taxon>
        <taxon>Metazoa</taxon>
        <taxon>Ecdysozoa</taxon>
        <taxon>Arthropoda</taxon>
        <taxon>Hexapoda</taxon>
        <taxon>Insecta</taxon>
        <taxon>Pterygota</taxon>
        <taxon>Neoptera</taxon>
        <taxon>Endopterygota</taxon>
        <taxon>Hymenoptera</taxon>
        <taxon>Apocrita</taxon>
        <taxon>Aculeata</taxon>
        <taxon>Vespoidea</taxon>
        <taxon>Vespidae</taxon>
        <taxon>Eumeninae</taxon>
        <taxon>Odynerus</taxon>
    </lineage>
</organism>
<gene>
    <name evidence="3" type="ORF">KPH14_003787</name>
</gene>
<keyword evidence="2" id="KW-1133">Transmembrane helix</keyword>
<proteinExistence type="predicted"/>
<keyword evidence="2" id="KW-0472">Membrane</keyword>
<evidence type="ECO:0000313" key="3">
    <source>
        <dbReference type="EMBL" id="KAK2587669.1"/>
    </source>
</evidence>